<evidence type="ECO:0000256" key="4">
    <source>
        <dbReference type="SAM" id="SignalP"/>
    </source>
</evidence>
<proteinExistence type="inferred from homology"/>
<organism evidence="6 7">
    <name type="scientific">Anabas testudineus</name>
    <name type="common">Climbing perch</name>
    <name type="synonym">Anthias testudineus</name>
    <dbReference type="NCBI Taxonomy" id="64144"/>
    <lineage>
        <taxon>Eukaryota</taxon>
        <taxon>Metazoa</taxon>
        <taxon>Chordata</taxon>
        <taxon>Craniata</taxon>
        <taxon>Vertebrata</taxon>
        <taxon>Euteleostomi</taxon>
        <taxon>Actinopterygii</taxon>
        <taxon>Neopterygii</taxon>
        <taxon>Teleostei</taxon>
        <taxon>Neoteleostei</taxon>
        <taxon>Acanthomorphata</taxon>
        <taxon>Anabantaria</taxon>
        <taxon>Anabantiformes</taxon>
        <taxon>Anabantoidei</taxon>
        <taxon>Anabantidae</taxon>
        <taxon>Anabas</taxon>
    </lineage>
</organism>
<dbReference type="Ensembl" id="ENSATET00000000379.3">
    <property type="protein sequence ID" value="ENSATEP00000000367.1"/>
    <property type="gene ID" value="ENSATEG00000000305.3"/>
</dbReference>
<sequence>MNVFILAFLGACSLVIADEDDRLPNKCEVCKFLTMELQEALEKSSRSKEVLELGEVLDTGKRRRKIKYNTSETRLTEAIEDICERILQYNVHAERPGSLRYAKGASQTLTTLKNLVHKGVKVDLGMPYELWDEPSVEVSDMKRQCETMLEQYEDVVEDWYFHHQDQRLENFLCENHVLQTSDRECLKEVWKGDTGTKGGDKEESARNDGAEQEGANDSEKKEEEPTTHDAGEL</sequence>
<dbReference type="GeneID" id="113157557"/>
<feature type="compositionally biased region" description="Basic and acidic residues" evidence="3">
    <location>
        <begin position="217"/>
        <end position="233"/>
    </location>
</feature>
<name>A0A3Q1GWX3_ANATE</name>
<dbReference type="STRING" id="64144.ENSATEP00000000367"/>
<dbReference type="PANTHER" id="PTHR15382">
    <property type="entry name" value="CTG4A-RELATED"/>
    <property type="match status" value="1"/>
</dbReference>
<dbReference type="FunCoup" id="A0A3Q1GWX3">
    <property type="interactions" value="574"/>
</dbReference>
<feature type="chain" id="PRO_5018617991" description="DUF3456 domain-containing protein" evidence="4">
    <location>
        <begin position="18"/>
        <end position="233"/>
    </location>
</feature>
<evidence type="ECO:0000256" key="3">
    <source>
        <dbReference type="SAM" id="MobiDB-lite"/>
    </source>
</evidence>
<dbReference type="OMA" id="CKFLTME"/>
<dbReference type="InterPro" id="IPR021852">
    <property type="entry name" value="DUF3456"/>
</dbReference>
<dbReference type="OrthoDB" id="6020060at2759"/>
<keyword evidence="2 4" id="KW-0732">Signal</keyword>
<accession>A0A3Q1GWX3</accession>
<dbReference type="AlphaFoldDB" id="A0A3Q1GWX3"/>
<evidence type="ECO:0000313" key="6">
    <source>
        <dbReference type="Ensembl" id="ENSATEP00000000367.1"/>
    </source>
</evidence>
<reference evidence="6" key="2">
    <citation type="submission" date="2025-08" db="UniProtKB">
        <authorList>
            <consortium name="Ensembl"/>
        </authorList>
    </citation>
    <scope>IDENTIFICATION</scope>
</reference>
<keyword evidence="7" id="KW-1185">Reference proteome</keyword>
<evidence type="ECO:0000259" key="5">
    <source>
        <dbReference type="Pfam" id="PF11938"/>
    </source>
</evidence>
<gene>
    <name evidence="6" type="primary">CNPY4</name>
</gene>
<comment type="similarity">
    <text evidence="1">Belongs to the canopy family.</text>
</comment>
<feature type="compositionally biased region" description="Basic and acidic residues" evidence="3">
    <location>
        <begin position="198"/>
        <end position="209"/>
    </location>
</feature>
<dbReference type="GeneTree" id="ENSGT00390000014072"/>
<feature type="signal peptide" evidence="4">
    <location>
        <begin position="1"/>
        <end position="17"/>
    </location>
</feature>
<dbReference type="PANTHER" id="PTHR15382:SF3">
    <property type="entry name" value="PROTEIN CANOPY HOMOLOG 4"/>
    <property type="match status" value="1"/>
</dbReference>
<dbReference type="Pfam" id="PF11938">
    <property type="entry name" value="DUF3456"/>
    <property type="match status" value="1"/>
</dbReference>
<protein>
    <recommendedName>
        <fullName evidence="5">DUF3456 domain-containing protein</fullName>
    </recommendedName>
</protein>
<evidence type="ECO:0000313" key="7">
    <source>
        <dbReference type="Proteomes" id="UP000265040"/>
    </source>
</evidence>
<feature type="domain" description="DUF3456" evidence="5">
    <location>
        <begin position="26"/>
        <end position="182"/>
    </location>
</feature>
<dbReference type="Proteomes" id="UP000265040">
    <property type="component" value="Chromosome 18"/>
</dbReference>
<feature type="region of interest" description="Disordered" evidence="3">
    <location>
        <begin position="190"/>
        <end position="233"/>
    </location>
</feature>
<reference evidence="6" key="1">
    <citation type="submission" date="2021-04" db="EMBL/GenBank/DDBJ databases">
        <authorList>
            <consortium name="Wellcome Sanger Institute Data Sharing"/>
        </authorList>
    </citation>
    <scope>NUCLEOTIDE SEQUENCE [LARGE SCALE GENOMIC DNA]</scope>
</reference>
<evidence type="ECO:0000256" key="2">
    <source>
        <dbReference type="ARBA" id="ARBA00022729"/>
    </source>
</evidence>
<reference evidence="6" key="3">
    <citation type="submission" date="2025-09" db="UniProtKB">
        <authorList>
            <consortium name="Ensembl"/>
        </authorList>
    </citation>
    <scope>IDENTIFICATION</scope>
</reference>
<evidence type="ECO:0000256" key="1">
    <source>
        <dbReference type="ARBA" id="ARBA00007285"/>
    </source>
</evidence>
<dbReference type="InParanoid" id="A0A3Q1GWX3"/>
<dbReference type="RefSeq" id="XP_026208905.1">
    <property type="nucleotide sequence ID" value="XM_026353120.1"/>
</dbReference>